<reference evidence="3" key="1">
    <citation type="journal article" date="2019" name="Int. J. Syst. Evol. Microbiol.">
        <title>The Global Catalogue of Microorganisms (GCM) 10K type strain sequencing project: providing services to taxonomists for standard genome sequencing and annotation.</title>
        <authorList>
            <consortium name="The Broad Institute Genomics Platform"/>
            <consortium name="The Broad Institute Genome Sequencing Center for Infectious Disease"/>
            <person name="Wu L."/>
            <person name="Ma J."/>
        </authorList>
    </citation>
    <scope>NUCLEOTIDE SEQUENCE [LARGE SCALE GENOMIC DNA]</scope>
    <source>
        <strain evidence="3">CCUG 66188</strain>
    </source>
</reference>
<dbReference type="Proteomes" id="UP001596353">
    <property type="component" value="Unassembled WGS sequence"/>
</dbReference>
<keyword evidence="1" id="KW-0732">Signal</keyword>
<accession>A0ABW2B8J8</accession>
<evidence type="ECO:0000313" key="3">
    <source>
        <dbReference type="Proteomes" id="UP001596353"/>
    </source>
</evidence>
<evidence type="ECO:0000313" key="2">
    <source>
        <dbReference type="EMBL" id="MFC6762065.1"/>
    </source>
</evidence>
<feature type="signal peptide" evidence="1">
    <location>
        <begin position="1"/>
        <end position="26"/>
    </location>
</feature>
<keyword evidence="3" id="KW-1185">Reference proteome</keyword>
<organism evidence="2 3">
    <name type="scientific">Sulfitobacter porphyrae</name>
    <dbReference type="NCBI Taxonomy" id="1246864"/>
    <lineage>
        <taxon>Bacteria</taxon>
        <taxon>Pseudomonadati</taxon>
        <taxon>Pseudomonadota</taxon>
        <taxon>Alphaproteobacteria</taxon>
        <taxon>Rhodobacterales</taxon>
        <taxon>Roseobacteraceae</taxon>
        <taxon>Sulfitobacter</taxon>
    </lineage>
</organism>
<name>A0ABW2B8J8_9RHOB</name>
<gene>
    <name evidence="2" type="ORF">ACFQFQ_25235</name>
</gene>
<sequence length="77" mass="7757">MTKLTFNAAGLSLALCLGASTVFAQAINGSDLTLSGDITQNGFGPNFLVPVTTLLTGAPASGLHVTAPNPLNRVRCG</sequence>
<evidence type="ECO:0000256" key="1">
    <source>
        <dbReference type="SAM" id="SignalP"/>
    </source>
</evidence>
<proteinExistence type="predicted"/>
<comment type="caution">
    <text evidence="2">The sequence shown here is derived from an EMBL/GenBank/DDBJ whole genome shotgun (WGS) entry which is preliminary data.</text>
</comment>
<protein>
    <submittedName>
        <fullName evidence="2">Uncharacterized protein</fullName>
    </submittedName>
</protein>
<dbReference type="EMBL" id="JBHSWG010000003">
    <property type="protein sequence ID" value="MFC6762065.1"/>
    <property type="molecule type" value="Genomic_DNA"/>
</dbReference>
<feature type="chain" id="PRO_5045732297" evidence="1">
    <location>
        <begin position="27"/>
        <end position="77"/>
    </location>
</feature>